<dbReference type="RefSeq" id="WP_255187684.1">
    <property type="nucleotide sequence ID" value="NZ_CP113517.1"/>
</dbReference>
<proteinExistence type="predicted"/>
<dbReference type="Proteomes" id="UP001162780">
    <property type="component" value="Chromosome"/>
</dbReference>
<accession>A0ABY7GQR3</accession>
<dbReference type="SUPFAM" id="SSF55073">
    <property type="entry name" value="Nucleotide cyclase"/>
    <property type="match status" value="1"/>
</dbReference>
<feature type="coiled-coil region" evidence="4">
    <location>
        <begin position="120"/>
        <end position="147"/>
    </location>
</feature>
<dbReference type="SMART" id="SM00448">
    <property type="entry name" value="REC"/>
    <property type="match status" value="1"/>
</dbReference>
<feature type="modified residue" description="4-aspartylphosphate" evidence="3">
    <location>
        <position position="51"/>
    </location>
</feature>
<keyword evidence="3" id="KW-0597">Phosphoprotein</keyword>
<dbReference type="InterPro" id="IPR050469">
    <property type="entry name" value="Diguanylate_Cyclase"/>
</dbReference>
<dbReference type="PANTHER" id="PTHR45138">
    <property type="entry name" value="REGULATORY COMPONENTS OF SENSORY TRANSDUCTION SYSTEM"/>
    <property type="match status" value="1"/>
</dbReference>
<dbReference type="CDD" id="cd01949">
    <property type="entry name" value="GGDEF"/>
    <property type="match status" value="1"/>
</dbReference>
<dbReference type="InterPro" id="IPR011006">
    <property type="entry name" value="CheY-like_superfamily"/>
</dbReference>
<evidence type="ECO:0000313" key="8">
    <source>
        <dbReference type="Proteomes" id="UP001162780"/>
    </source>
</evidence>
<reference evidence="7" key="1">
    <citation type="submission" date="2022-11" db="EMBL/GenBank/DDBJ databases">
        <title>Methylomonas rapida sp. nov., Carotenoid-Producing Obligate Methanotrophs with High Growth Characteristics and Biotechnological Potential.</title>
        <authorList>
            <person name="Tikhonova E.N."/>
            <person name="Suleimanov R.Z."/>
            <person name="Miroshnikov K."/>
            <person name="Oshkin I.Y."/>
            <person name="Belova S.E."/>
            <person name="Danilova O.V."/>
            <person name="Ashikhmin A."/>
            <person name="Konopkin A."/>
            <person name="But S.Y."/>
            <person name="Khmelenina V.N."/>
            <person name="Kuznetsov N."/>
            <person name="Pimenov N.V."/>
            <person name="Dedysh S.N."/>
        </authorList>
    </citation>
    <scope>NUCLEOTIDE SEQUENCE</scope>
    <source>
        <strain evidence="7">MP1</strain>
    </source>
</reference>
<keyword evidence="7" id="KW-0548">Nucleotidyltransferase</keyword>
<protein>
    <recommendedName>
        <fullName evidence="1">diguanylate cyclase</fullName>
        <ecNumber evidence="1">2.7.7.65</ecNumber>
    </recommendedName>
</protein>
<feature type="domain" description="GGDEF" evidence="6">
    <location>
        <begin position="175"/>
        <end position="309"/>
    </location>
</feature>
<evidence type="ECO:0000259" key="5">
    <source>
        <dbReference type="PROSITE" id="PS50110"/>
    </source>
</evidence>
<dbReference type="PANTHER" id="PTHR45138:SF9">
    <property type="entry name" value="DIGUANYLATE CYCLASE DGCM-RELATED"/>
    <property type="match status" value="1"/>
</dbReference>
<evidence type="ECO:0000259" key="6">
    <source>
        <dbReference type="PROSITE" id="PS50887"/>
    </source>
</evidence>
<comment type="catalytic activity">
    <reaction evidence="2">
        <text>2 GTP = 3',3'-c-di-GMP + 2 diphosphate</text>
        <dbReference type="Rhea" id="RHEA:24898"/>
        <dbReference type="ChEBI" id="CHEBI:33019"/>
        <dbReference type="ChEBI" id="CHEBI:37565"/>
        <dbReference type="ChEBI" id="CHEBI:58805"/>
        <dbReference type="EC" id="2.7.7.65"/>
    </reaction>
</comment>
<dbReference type="EC" id="2.7.7.65" evidence="1"/>
<dbReference type="InterPro" id="IPR029787">
    <property type="entry name" value="Nucleotide_cyclase"/>
</dbReference>
<dbReference type="InterPro" id="IPR043128">
    <property type="entry name" value="Rev_trsase/Diguanyl_cyclase"/>
</dbReference>
<dbReference type="InterPro" id="IPR000160">
    <property type="entry name" value="GGDEF_dom"/>
</dbReference>
<dbReference type="SUPFAM" id="SSF52172">
    <property type="entry name" value="CheY-like"/>
    <property type="match status" value="1"/>
</dbReference>
<dbReference type="Pfam" id="PF00072">
    <property type="entry name" value="Response_reg"/>
    <property type="match status" value="1"/>
</dbReference>
<evidence type="ECO:0000313" key="7">
    <source>
        <dbReference type="EMBL" id="WAR46774.1"/>
    </source>
</evidence>
<dbReference type="GO" id="GO:0052621">
    <property type="term" value="F:diguanylate cyclase activity"/>
    <property type="evidence" value="ECO:0007669"/>
    <property type="project" value="UniProtKB-EC"/>
</dbReference>
<dbReference type="PROSITE" id="PS50887">
    <property type="entry name" value="GGDEF"/>
    <property type="match status" value="1"/>
</dbReference>
<evidence type="ECO:0000256" key="3">
    <source>
        <dbReference type="PROSITE-ProRule" id="PRU00169"/>
    </source>
</evidence>
<dbReference type="PROSITE" id="PS50110">
    <property type="entry name" value="RESPONSE_REGULATORY"/>
    <property type="match status" value="1"/>
</dbReference>
<dbReference type="NCBIfam" id="TIGR00254">
    <property type="entry name" value="GGDEF"/>
    <property type="match status" value="1"/>
</dbReference>
<dbReference type="Gene3D" id="3.40.50.2300">
    <property type="match status" value="1"/>
</dbReference>
<name>A0ABY7GQR3_9GAMM</name>
<sequence>MKILIVDDSRLIRQIVTECLKHFGHDLAYAENGSECLKYVAEHNVDLILMDVEMPNLNGVEATKAIRELKQADWFPIIFLTTRDDDVTFTNGIMAGGDAYLLKPINPLRLQHTIVAMERIYLMRQRLKQAQQEMEKLNQELEHLSLYDQLTGLANRRHFDNTLEAQFAWARRHKSPLSLIICDVDFFKIYNDSYGHQQGDDCLAQVGRILQAQTKRPTDLACRYGGEEFTVILPETHAQGARTFAENLRLAVLDQAIPHAGSKVSDRVSLSLGAATYIGQYQRAMELTKAADGALYKAKENGRNRVESA</sequence>
<dbReference type="CDD" id="cd17546">
    <property type="entry name" value="REC_hyHK_CKI1_RcsC-like"/>
    <property type="match status" value="1"/>
</dbReference>
<gene>
    <name evidence="7" type="ORF">NM686_009745</name>
</gene>
<dbReference type="Pfam" id="PF00990">
    <property type="entry name" value="GGDEF"/>
    <property type="match status" value="1"/>
</dbReference>
<evidence type="ECO:0000256" key="1">
    <source>
        <dbReference type="ARBA" id="ARBA00012528"/>
    </source>
</evidence>
<dbReference type="Gene3D" id="3.30.70.270">
    <property type="match status" value="1"/>
</dbReference>
<dbReference type="SMART" id="SM00267">
    <property type="entry name" value="GGDEF"/>
    <property type="match status" value="1"/>
</dbReference>
<dbReference type="EMBL" id="CP113517">
    <property type="protein sequence ID" value="WAR46774.1"/>
    <property type="molecule type" value="Genomic_DNA"/>
</dbReference>
<keyword evidence="4" id="KW-0175">Coiled coil</keyword>
<evidence type="ECO:0000256" key="2">
    <source>
        <dbReference type="ARBA" id="ARBA00034247"/>
    </source>
</evidence>
<evidence type="ECO:0000256" key="4">
    <source>
        <dbReference type="SAM" id="Coils"/>
    </source>
</evidence>
<dbReference type="InterPro" id="IPR001789">
    <property type="entry name" value="Sig_transdc_resp-reg_receiver"/>
</dbReference>
<feature type="domain" description="Response regulatory" evidence="5">
    <location>
        <begin position="2"/>
        <end position="118"/>
    </location>
</feature>
<keyword evidence="8" id="KW-1185">Reference proteome</keyword>
<organism evidence="7 8">
    <name type="scientific">Methylomonas rapida</name>
    <dbReference type="NCBI Taxonomy" id="2963939"/>
    <lineage>
        <taxon>Bacteria</taxon>
        <taxon>Pseudomonadati</taxon>
        <taxon>Pseudomonadota</taxon>
        <taxon>Gammaproteobacteria</taxon>
        <taxon>Methylococcales</taxon>
        <taxon>Methylococcaceae</taxon>
        <taxon>Methylomonas</taxon>
    </lineage>
</organism>
<keyword evidence="7" id="KW-0808">Transferase</keyword>